<dbReference type="SUPFAM" id="SSF46689">
    <property type="entry name" value="Homeodomain-like"/>
    <property type="match status" value="2"/>
</dbReference>
<dbReference type="STRING" id="55209.HA50_24110"/>
<evidence type="ECO:0000256" key="2">
    <source>
        <dbReference type="ARBA" id="ARBA00023125"/>
    </source>
</evidence>
<evidence type="ECO:0000313" key="6">
    <source>
        <dbReference type="Proteomes" id="UP000193749"/>
    </source>
</evidence>
<proteinExistence type="predicted"/>
<dbReference type="InterPro" id="IPR037923">
    <property type="entry name" value="HTH-like"/>
</dbReference>
<name>A0A1X1EL92_PANCY</name>
<keyword evidence="1" id="KW-0805">Transcription regulation</keyword>
<feature type="domain" description="HTH araC/xylS-type" evidence="4">
    <location>
        <begin position="179"/>
        <end position="280"/>
    </location>
</feature>
<gene>
    <name evidence="5" type="ORF">HA50_24110</name>
</gene>
<dbReference type="SMART" id="SM00342">
    <property type="entry name" value="HTH_ARAC"/>
    <property type="match status" value="1"/>
</dbReference>
<dbReference type="PROSITE" id="PS01124">
    <property type="entry name" value="HTH_ARAC_FAMILY_2"/>
    <property type="match status" value="1"/>
</dbReference>
<accession>A0A1X1EL92</accession>
<dbReference type="InterPro" id="IPR018060">
    <property type="entry name" value="HTH_AraC"/>
</dbReference>
<keyword evidence="6" id="KW-1185">Reference proteome</keyword>
<dbReference type="GO" id="GO:0003700">
    <property type="term" value="F:DNA-binding transcription factor activity"/>
    <property type="evidence" value="ECO:0007669"/>
    <property type="project" value="InterPro"/>
</dbReference>
<dbReference type="EMBL" id="MLJI01000002">
    <property type="protein sequence ID" value="ORM89691.1"/>
    <property type="molecule type" value="Genomic_DNA"/>
</dbReference>
<evidence type="ECO:0000259" key="4">
    <source>
        <dbReference type="PROSITE" id="PS01124"/>
    </source>
</evidence>
<evidence type="ECO:0000256" key="1">
    <source>
        <dbReference type="ARBA" id="ARBA00023015"/>
    </source>
</evidence>
<evidence type="ECO:0000256" key="3">
    <source>
        <dbReference type="ARBA" id="ARBA00023163"/>
    </source>
</evidence>
<dbReference type="SUPFAM" id="SSF51215">
    <property type="entry name" value="Regulatory protein AraC"/>
    <property type="match status" value="1"/>
</dbReference>
<dbReference type="Pfam" id="PF12833">
    <property type="entry name" value="HTH_18"/>
    <property type="match status" value="1"/>
</dbReference>
<dbReference type="AlphaFoldDB" id="A0A1X1EL92"/>
<dbReference type="OrthoDB" id="5949386at2"/>
<organism evidence="5 6">
    <name type="scientific">Pantoea cypripedii</name>
    <name type="common">Pectobacterium cypripedii</name>
    <name type="synonym">Erwinia cypripedii</name>
    <dbReference type="NCBI Taxonomy" id="55209"/>
    <lineage>
        <taxon>Bacteria</taxon>
        <taxon>Pseudomonadati</taxon>
        <taxon>Pseudomonadota</taxon>
        <taxon>Gammaproteobacteria</taxon>
        <taxon>Enterobacterales</taxon>
        <taxon>Erwiniaceae</taxon>
        <taxon>Pantoea</taxon>
    </lineage>
</organism>
<evidence type="ECO:0000313" key="5">
    <source>
        <dbReference type="EMBL" id="ORM89691.1"/>
    </source>
</evidence>
<keyword evidence="3" id="KW-0804">Transcription</keyword>
<sequence>MLNTDHFFERIETSIGVDYMLRAREGVPQQGVYIRPHVHLEHEIMWFHRAEGAFSIGSEKFQIRDNTLVFVSSMMLHDMELSFTGDHERFLLQYDTAVLNRLKYPFPTSASHAGFVMQLTHHQAERVQFLFQWLTELHDEPHTLDEVDPLLVLLLNTVLTHGESAEKVVISGENNSSFDNIIGFVVQIEKSKKFNISLNEAAAHCKLSASHFSRSFKKIMQISFKEYLVRKKIAQSAELLRNTDLSITDIAYQCEFTDSAYYCFKFRALMGVTPKKFRSNSRSTKQLSTKHDVLPLATANTWP</sequence>
<dbReference type="PANTHER" id="PTHR43280">
    <property type="entry name" value="ARAC-FAMILY TRANSCRIPTIONAL REGULATOR"/>
    <property type="match status" value="1"/>
</dbReference>
<dbReference type="Gene3D" id="1.10.10.60">
    <property type="entry name" value="Homeodomain-like"/>
    <property type="match status" value="2"/>
</dbReference>
<dbReference type="PANTHER" id="PTHR43280:SF28">
    <property type="entry name" value="HTH-TYPE TRANSCRIPTIONAL ACTIVATOR RHAS"/>
    <property type="match status" value="1"/>
</dbReference>
<dbReference type="Proteomes" id="UP000193749">
    <property type="component" value="Unassembled WGS sequence"/>
</dbReference>
<dbReference type="RefSeq" id="WP_084879409.1">
    <property type="nucleotide sequence ID" value="NZ_JAGGMY010000005.1"/>
</dbReference>
<protein>
    <submittedName>
        <fullName evidence="5">AraC family transcriptional regulator</fullName>
    </submittedName>
</protein>
<reference evidence="5 6" key="1">
    <citation type="journal article" date="2017" name="Antonie Van Leeuwenhoek">
        <title>Phylogenomic resolution of the bacterial genus Pantoea and its relationship with Erwinia and Tatumella.</title>
        <authorList>
            <person name="Palmer M."/>
            <person name="Steenkamp E.T."/>
            <person name="Coetzee M.P."/>
            <person name="Chan W.Y."/>
            <person name="van Zyl E."/>
            <person name="De Maayer P."/>
            <person name="Coutinho T.A."/>
            <person name="Blom J."/>
            <person name="Smits T.H."/>
            <person name="Duffy B."/>
            <person name="Venter S.N."/>
        </authorList>
    </citation>
    <scope>NUCLEOTIDE SEQUENCE [LARGE SCALE GENOMIC DNA]</scope>
    <source>
        <strain evidence="5 6">LMG 2657</strain>
    </source>
</reference>
<keyword evidence="2" id="KW-0238">DNA-binding</keyword>
<dbReference type="InterPro" id="IPR009057">
    <property type="entry name" value="Homeodomain-like_sf"/>
</dbReference>
<comment type="caution">
    <text evidence="5">The sequence shown here is derived from an EMBL/GenBank/DDBJ whole genome shotgun (WGS) entry which is preliminary data.</text>
</comment>
<dbReference type="GO" id="GO:0043565">
    <property type="term" value="F:sequence-specific DNA binding"/>
    <property type="evidence" value="ECO:0007669"/>
    <property type="project" value="InterPro"/>
</dbReference>